<protein>
    <submittedName>
        <fullName evidence="1">Uncharacterized protein</fullName>
    </submittedName>
</protein>
<organism evidence="1 2">
    <name type="scientific">Lactococcus hircilactis</name>
    <dbReference type="NCBI Taxonomy" id="1494462"/>
    <lineage>
        <taxon>Bacteria</taxon>
        <taxon>Bacillati</taxon>
        <taxon>Bacillota</taxon>
        <taxon>Bacilli</taxon>
        <taxon>Lactobacillales</taxon>
        <taxon>Streptococcaceae</taxon>
        <taxon>Lactococcus</taxon>
    </lineage>
</organism>
<dbReference type="Proteomes" id="UP000439550">
    <property type="component" value="Unassembled WGS sequence"/>
</dbReference>
<accession>A0A7X1ZA24</accession>
<dbReference type="AlphaFoldDB" id="A0A7X1ZA24"/>
<gene>
    <name evidence="1" type="ORF">GHI93_11365</name>
</gene>
<proteinExistence type="predicted"/>
<evidence type="ECO:0000313" key="2">
    <source>
        <dbReference type="Proteomes" id="UP000439550"/>
    </source>
</evidence>
<dbReference type="EMBL" id="WITJ01000022">
    <property type="protein sequence ID" value="MQW40518.1"/>
    <property type="molecule type" value="Genomic_DNA"/>
</dbReference>
<keyword evidence="2" id="KW-1185">Reference proteome</keyword>
<reference evidence="1 2" key="1">
    <citation type="submission" date="2019-10" db="EMBL/GenBank/DDBJ databases">
        <authorList>
            <person name="Dong K."/>
        </authorList>
    </citation>
    <scope>NUCLEOTIDE SEQUENCE [LARGE SCALE GENOMIC DNA]</scope>
    <source>
        <strain evidence="1 2">DSM 28960</strain>
    </source>
</reference>
<sequence>MNKDFEGIIFYKNNGIRVPVLCSYASHLQDLLFLSKEHMSKIKKDFPKIKGKLYIEVYGMGVYLLQTEFLFSDLNSVSS</sequence>
<name>A0A7X1ZA24_9LACT</name>
<evidence type="ECO:0000313" key="1">
    <source>
        <dbReference type="EMBL" id="MQW40518.1"/>
    </source>
</evidence>
<dbReference type="RefSeq" id="WP_153497148.1">
    <property type="nucleotide sequence ID" value="NZ_CBCRWP010000037.1"/>
</dbReference>
<comment type="caution">
    <text evidence="1">The sequence shown here is derived from an EMBL/GenBank/DDBJ whole genome shotgun (WGS) entry which is preliminary data.</text>
</comment>